<name>A0A644VJF8_9ZZZZ</name>
<accession>A0A644VJF8</accession>
<comment type="caution">
    <text evidence="1">The sequence shown here is derived from an EMBL/GenBank/DDBJ whole genome shotgun (WGS) entry which is preliminary data.</text>
</comment>
<organism evidence="1">
    <name type="scientific">bioreactor metagenome</name>
    <dbReference type="NCBI Taxonomy" id="1076179"/>
    <lineage>
        <taxon>unclassified sequences</taxon>
        <taxon>metagenomes</taxon>
        <taxon>ecological metagenomes</taxon>
    </lineage>
</organism>
<dbReference type="AlphaFoldDB" id="A0A644VJF8"/>
<gene>
    <name evidence="1" type="ORF">SDC9_37443</name>
</gene>
<dbReference type="EMBL" id="VSSQ01000327">
    <property type="protein sequence ID" value="MPL91375.1"/>
    <property type="molecule type" value="Genomic_DNA"/>
</dbReference>
<protein>
    <recommendedName>
        <fullName evidence="2">JAB domain-containing protein</fullName>
    </recommendedName>
</protein>
<reference evidence="1" key="1">
    <citation type="submission" date="2019-08" db="EMBL/GenBank/DDBJ databases">
        <authorList>
            <person name="Kucharzyk K."/>
            <person name="Murdoch R.W."/>
            <person name="Higgins S."/>
            <person name="Loffler F."/>
        </authorList>
    </citation>
    <scope>NUCLEOTIDE SEQUENCE</scope>
</reference>
<evidence type="ECO:0008006" key="2">
    <source>
        <dbReference type="Google" id="ProtNLM"/>
    </source>
</evidence>
<sequence length="238" mass="27900">MKDIVNYWEEEWRKITDFANVTSKDDLMLESQIKTYYYNVYGKKILEDDTSDNSKYKLVITKKTKIKESDLYNEIIIDLPTVDIINQMVEVFRLTEQNGLEHGFVVYEDRKPSKIIVGTETGIPKEKWYELLRDRNYKFYYMIHSHPKKENEATTEPSPDKDLTSDFGSSGIGIILGYGLYKKDNSSYGTSYGETKELRRSIVFYSGMGKIETGINDIEFDNYKTNNKFINIKNIKRL</sequence>
<proteinExistence type="predicted"/>
<evidence type="ECO:0000313" key="1">
    <source>
        <dbReference type="EMBL" id="MPL91375.1"/>
    </source>
</evidence>